<evidence type="ECO:0000256" key="4">
    <source>
        <dbReference type="ARBA" id="ARBA00022676"/>
    </source>
</evidence>
<evidence type="ECO:0000256" key="3">
    <source>
        <dbReference type="ARBA" id="ARBA00011970"/>
    </source>
</evidence>
<dbReference type="Pfam" id="PF13844">
    <property type="entry name" value="Glyco_transf_41"/>
    <property type="match status" value="2"/>
</dbReference>
<dbReference type="Pfam" id="PF13181">
    <property type="entry name" value="TPR_8"/>
    <property type="match status" value="1"/>
</dbReference>
<dbReference type="Pfam" id="PF13432">
    <property type="entry name" value="TPR_16"/>
    <property type="match status" value="2"/>
</dbReference>
<feature type="domain" description="O-GlcNAc transferase C-terminal" evidence="9">
    <location>
        <begin position="514"/>
        <end position="675"/>
    </location>
</feature>
<evidence type="ECO:0000256" key="5">
    <source>
        <dbReference type="ARBA" id="ARBA00022679"/>
    </source>
</evidence>
<accession>A0A1C3XRK4</accession>
<dbReference type="SUPFAM" id="SSF53756">
    <property type="entry name" value="UDP-Glycosyltransferase/glycogen phosphorylase"/>
    <property type="match status" value="1"/>
</dbReference>
<feature type="domain" description="O-GlcNAc transferase C-terminal" evidence="9">
    <location>
        <begin position="343"/>
        <end position="488"/>
    </location>
</feature>
<dbReference type="GO" id="GO:0097363">
    <property type="term" value="F:protein O-acetylglucosaminyltransferase activity"/>
    <property type="evidence" value="ECO:0007669"/>
    <property type="project" value="UniProtKB-EC"/>
</dbReference>
<dbReference type="Pfam" id="PF07719">
    <property type="entry name" value="TPR_2"/>
    <property type="match status" value="1"/>
</dbReference>
<name>A0A1C3XRK4_9BRAD</name>
<dbReference type="InterPro" id="IPR013105">
    <property type="entry name" value="TPR_2"/>
</dbReference>
<evidence type="ECO:0000256" key="2">
    <source>
        <dbReference type="ARBA" id="ARBA00005386"/>
    </source>
</evidence>
<keyword evidence="11" id="KW-1185">Reference proteome</keyword>
<feature type="repeat" description="TPR" evidence="8">
    <location>
        <begin position="91"/>
        <end position="124"/>
    </location>
</feature>
<dbReference type="EC" id="2.4.1.255" evidence="3"/>
<proteinExistence type="inferred from homology"/>
<dbReference type="PANTHER" id="PTHR44835:SF1">
    <property type="entry name" value="PROTEIN O-GLCNAC TRANSFERASE"/>
    <property type="match status" value="1"/>
</dbReference>
<feature type="repeat" description="TPR" evidence="8">
    <location>
        <begin position="193"/>
        <end position="226"/>
    </location>
</feature>
<evidence type="ECO:0000256" key="8">
    <source>
        <dbReference type="PROSITE-ProRule" id="PRU00339"/>
    </source>
</evidence>
<evidence type="ECO:0000256" key="1">
    <source>
        <dbReference type="ARBA" id="ARBA00004922"/>
    </source>
</evidence>
<dbReference type="InterPro" id="IPR011990">
    <property type="entry name" value="TPR-like_helical_dom_sf"/>
</dbReference>
<keyword evidence="6" id="KW-0677">Repeat</keyword>
<evidence type="ECO:0000256" key="6">
    <source>
        <dbReference type="ARBA" id="ARBA00022737"/>
    </source>
</evidence>
<feature type="repeat" description="TPR" evidence="8">
    <location>
        <begin position="159"/>
        <end position="192"/>
    </location>
</feature>
<keyword evidence="5 10" id="KW-0808">Transferase</keyword>
<feature type="repeat" description="TPR" evidence="8">
    <location>
        <begin position="125"/>
        <end position="158"/>
    </location>
</feature>
<evidence type="ECO:0000313" key="11">
    <source>
        <dbReference type="Proteomes" id="UP000199184"/>
    </source>
</evidence>
<dbReference type="SMART" id="SM00028">
    <property type="entry name" value="TPR"/>
    <property type="match status" value="8"/>
</dbReference>
<dbReference type="Gene3D" id="3.40.50.2000">
    <property type="entry name" value="Glycogen Phosphorylase B"/>
    <property type="match status" value="1"/>
</dbReference>
<evidence type="ECO:0000259" key="9">
    <source>
        <dbReference type="Pfam" id="PF13844"/>
    </source>
</evidence>
<dbReference type="Gene3D" id="1.25.40.10">
    <property type="entry name" value="Tetratricopeptide repeat domain"/>
    <property type="match status" value="3"/>
</dbReference>
<comment type="pathway">
    <text evidence="1">Protein modification; protein glycosylation.</text>
</comment>
<feature type="repeat" description="TPR" evidence="8">
    <location>
        <begin position="261"/>
        <end position="294"/>
    </location>
</feature>
<dbReference type="InterPro" id="IPR029489">
    <property type="entry name" value="OGT/SEC/SPY_C"/>
</dbReference>
<sequence length="709" mass="77201">MGNSVGQRAFQNARLQKRQKAEVLPLLGHALQLHKMGLLPEAQAAYRQILQLAPNQFMALHMLGALESDAKNFQQAEILLSRAVAVDPQSADAHMRLGVALNGLRRHDEACASYRKALALRPNHAATLSNLGNASVALDLHEEALHSYDKAIALDANLAEAHNGRGWALCRQRNYDEAIASLNHALSIKPDYAAALANRATALRELQRFDEALADGNQAIALAPDDANGWLARASVLLQIQQIAHASHDCEQALAIDPDSIQAHLVLGLCLAGLGRVDEALASFDRALDIQPDLQSAISNKIFTLDFAGDATVERHQQARQVWWERVGAKIASGAAGPHDNSRDPDRRLVLGYVSSDFNAHSAALIFKPVLQHHDRAQFEVVCYACSSKVDATTSEFQETADRWRDASQWTEDRLAAEIRADGIDILIDLSGHTRGNRLGVFARKPAPVQVHGWGHGTGTGLPTIDYLFSDPVAIPLEVRHLFAETVVDLPCFVTLASLPTEIPRAPTPAISNGFVTFGVFNRISKISDEAAQVWSRILERVPGSRLLVKDVALDDQLVRENLLARFAACGLPAERVDLLGATSRSEHLASFNRVDICLDPFPQNGGVSTWEALQMGVPVVAKLGNSLPSRAAGSILTALGLPDWVTDSHEAYIEIATSRGSEISELDRLRRELPDKIRSAAASNPVSYGRAVDEAYRAMWRRYCSDGA</sequence>
<keyword evidence="7 8" id="KW-0802">TPR repeat</keyword>
<dbReference type="PROSITE" id="PS50293">
    <property type="entry name" value="TPR_REGION"/>
    <property type="match status" value="1"/>
</dbReference>
<dbReference type="InterPro" id="IPR051939">
    <property type="entry name" value="Glycosyltr_41/O-GlcNAc_trsf"/>
</dbReference>
<dbReference type="PROSITE" id="PS50005">
    <property type="entry name" value="TPR"/>
    <property type="match status" value="5"/>
</dbReference>
<dbReference type="EMBL" id="FMAI01000032">
    <property type="protein sequence ID" value="SCB54887.1"/>
    <property type="molecule type" value="Genomic_DNA"/>
</dbReference>
<dbReference type="Proteomes" id="UP000199184">
    <property type="component" value="Unassembled WGS sequence"/>
</dbReference>
<dbReference type="PANTHER" id="PTHR44835">
    <property type="entry name" value="UDP-N-ACETYLGLUCOSAMINE--PEPTIDE N-ACETYLGLUCOSAMINYLTRANSFERASE SPINDLY-RELATED"/>
    <property type="match status" value="1"/>
</dbReference>
<dbReference type="AlphaFoldDB" id="A0A1C3XRK4"/>
<protein>
    <recommendedName>
        <fullName evidence="3">protein O-GlcNAc transferase</fullName>
        <ecNumber evidence="3">2.4.1.255</ecNumber>
    </recommendedName>
</protein>
<evidence type="ECO:0000256" key="7">
    <source>
        <dbReference type="ARBA" id="ARBA00022803"/>
    </source>
</evidence>
<dbReference type="InterPro" id="IPR019734">
    <property type="entry name" value="TPR_rpt"/>
</dbReference>
<keyword evidence="4" id="KW-0328">Glycosyltransferase</keyword>
<organism evidence="10 11">
    <name type="scientific">Bradyrhizobium shewense</name>
    <dbReference type="NCBI Taxonomy" id="1761772"/>
    <lineage>
        <taxon>Bacteria</taxon>
        <taxon>Pseudomonadati</taxon>
        <taxon>Pseudomonadota</taxon>
        <taxon>Alphaproteobacteria</taxon>
        <taxon>Hyphomicrobiales</taxon>
        <taxon>Nitrobacteraceae</taxon>
        <taxon>Bradyrhizobium</taxon>
    </lineage>
</organism>
<gene>
    <name evidence="10" type="ORF">GA0061098_10324</name>
</gene>
<dbReference type="RefSeq" id="WP_091966252.1">
    <property type="nucleotide sequence ID" value="NZ_FMAI01000032.1"/>
</dbReference>
<reference evidence="11" key="1">
    <citation type="submission" date="2016-08" db="EMBL/GenBank/DDBJ databases">
        <authorList>
            <person name="Varghese N."/>
            <person name="Submissions Spin"/>
        </authorList>
    </citation>
    <scope>NUCLEOTIDE SEQUENCE [LARGE SCALE GENOMIC DNA]</scope>
    <source>
        <strain evidence="11">ERR11</strain>
    </source>
</reference>
<dbReference type="Gene3D" id="3.40.50.11380">
    <property type="match status" value="1"/>
</dbReference>
<evidence type="ECO:0000313" key="10">
    <source>
        <dbReference type="EMBL" id="SCB54887.1"/>
    </source>
</evidence>
<dbReference type="SUPFAM" id="SSF48439">
    <property type="entry name" value="Protein prenylyltransferase"/>
    <property type="match status" value="1"/>
</dbReference>
<comment type="similarity">
    <text evidence="2">Belongs to the glycosyltransferase 41 family. O-GlcNAc transferase subfamily.</text>
</comment>